<proteinExistence type="predicted"/>
<dbReference type="PROSITE" id="PS51318">
    <property type="entry name" value="TAT"/>
    <property type="match status" value="1"/>
</dbReference>
<dbReference type="InterPro" id="IPR011050">
    <property type="entry name" value="Pectin_lyase_fold/virulence"/>
</dbReference>
<reference evidence="1" key="1">
    <citation type="submission" date="2021-08" db="EMBL/GenBank/DDBJ databases">
        <authorList>
            <person name="Zhang H."/>
            <person name="Xu M."/>
            <person name="Yu Z."/>
            <person name="Yang L."/>
            <person name="Cai Y."/>
        </authorList>
    </citation>
    <scope>NUCLEOTIDE SEQUENCE</scope>
    <source>
        <strain evidence="1">CHL1</strain>
    </source>
</reference>
<dbReference type="RefSeq" id="WP_261404152.1">
    <property type="nucleotide sequence ID" value="NZ_CP081869.1"/>
</dbReference>
<organism evidence="1 2">
    <name type="scientific">Chenggangzhangella methanolivorans</name>
    <dbReference type="NCBI Taxonomy" id="1437009"/>
    <lineage>
        <taxon>Bacteria</taxon>
        <taxon>Pseudomonadati</taxon>
        <taxon>Pseudomonadota</taxon>
        <taxon>Alphaproteobacteria</taxon>
        <taxon>Hyphomicrobiales</taxon>
        <taxon>Methylopilaceae</taxon>
        <taxon>Chenggangzhangella</taxon>
    </lineage>
</organism>
<dbReference type="InterPro" id="IPR012334">
    <property type="entry name" value="Pectin_lyas_fold"/>
</dbReference>
<evidence type="ECO:0000313" key="1">
    <source>
        <dbReference type="EMBL" id="QZO00938.1"/>
    </source>
</evidence>
<dbReference type="EMBL" id="CP081869">
    <property type="protein sequence ID" value="QZO00938.1"/>
    <property type="molecule type" value="Genomic_DNA"/>
</dbReference>
<dbReference type="InterPro" id="IPR006311">
    <property type="entry name" value="TAT_signal"/>
</dbReference>
<dbReference type="KEGG" id="cmet:K6K41_04795"/>
<name>A0A9E6RA05_9HYPH</name>
<gene>
    <name evidence="1" type="ORF">K6K41_04795</name>
</gene>
<dbReference type="Proteomes" id="UP000825701">
    <property type="component" value="Chromosome"/>
</dbReference>
<sequence length="541" mass="58725">MSLRIDRRRLIQALGAAASLPGLPTLARADDAEGRSAQRVDVADLGLFRSVSDDDPDLLAKAKKNAALLTEAARELSRRGGGEIVFPRQETFRVAASPYEGGQRGGFGWGQVAWALDDVHNVAIRGNGSTLERCEAEATGAAGDPRNATVGVYRSSAILFERLILKGKSRTEVQKYTTGNNWDISFASRDVTLRECEGGEGTNALAALGLNIDKPRHARGYAIDQPVSGIKIERCLAYNGEHGLLLNCCEDVEIDGFRHQARDHRFGGALQEPFIQRGLFFLACRKVSARNILLEGAHKTSIFFVVAAKSRAPFDLTDVRISNFEIRSPGGLDDDGVRQDENRYEAVVFHDQTGADLSLSRTASRIALVDGIIENSKTAVRFRDRKADARAAPAYSDVRFRNVQARTLARGVYATTFKPLGGASFENCGFSVFSDPSVGDAAPVAGFRVTRADRKSDVRHADVRLQNVMVRAGAIASEFEGVDGLVLRDLDTGYVRDKAASAKASFSPEAVDLRIVACRAAEAPRFTALNQKVEIRDSVIP</sequence>
<dbReference type="Gene3D" id="2.160.20.10">
    <property type="entry name" value="Single-stranded right-handed beta-helix, Pectin lyase-like"/>
    <property type="match status" value="1"/>
</dbReference>
<dbReference type="SUPFAM" id="SSF51126">
    <property type="entry name" value="Pectin lyase-like"/>
    <property type="match status" value="1"/>
</dbReference>
<dbReference type="AlphaFoldDB" id="A0A9E6RA05"/>
<keyword evidence="2" id="KW-1185">Reference proteome</keyword>
<accession>A0A9E6RA05</accession>
<protein>
    <submittedName>
        <fullName evidence="1">Uncharacterized protein</fullName>
    </submittedName>
</protein>
<evidence type="ECO:0000313" key="2">
    <source>
        <dbReference type="Proteomes" id="UP000825701"/>
    </source>
</evidence>